<evidence type="ECO:0000313" key="3">
    <source>
        <dbReference type="Proteomes" id="UP001596203"/>
    </source>
</evidence>
<name>A0ABW1KMR1_9ACTN</name>
<dbReference type="EMBL" id="JBHSPR010000085">
    <property type="protein sequence ID" value="MFC6023111.1"/>
    <property type="molecule type" value="Genomic_DNA"/>
</dbReference>
<feature type="transmembrane region" description="Helical" evidence="1">
    <location>
        <begin position="32"/>
        <end position="53"/>
    </location>
</feature>
<organism evidence="2 3">
    <name type="scientific">Plantactinospora solaniradicis</name>
    <dbReference type="NCBI Taxonomy" id="1723736"/>
    <lineage>
        <taxon>Bacteria</taxon>
        <taxon>Bacillati</taxon>
        <taxon>Actinomycetota</taxon>
        <taxon>Actinomycetes</taxon>
        <taxon>Micromonosporales</taxon>
        <taxon>Micromonosporaceae</taxon>
        <taxon>Plantactinospora</taxon>
    </lineage>
</organism>
<sequence>MEPSTSGARQQLAELPYRLLAAEDTSWFDIPAVRLVGAVLGTVLLIAALRSMFGRGR</sequence>
<protein>
    <submittedName>
        <fullName evidence="2">Uncharacterized protein</fullName>
    </submittedName>
</protein>
<keyword evidence="1" id="KW-0472">Membrane</keyword>
<keyword evidence="3" id="KW-1185">Reference proteome</keyword>
<gene>
    <name evidence="2" type="ORF">ACFP2T_44045</name>
</gene>
<comment type="caution">
    <text evidence="2">The sequence shown here is derived from an EMBL/GenBank/DDBJ whole genome shotgun (WGS) entry which is preliminary data.</text>
</comment>
<reference evidence="3" key="1">
    <citation type="journal article" date="2019" name="Int. J. Syst. Evol. Microbiol.">
        <title>The Global Catalogue of Microorganisms (GCM) 10K type strain sequencing project: providing services to taxonomists for standard genome sequencing and annotation.</title>
        <authorList>
            <consortium name="The Broad Institute Genomics Platform"/>
            <consortium name="The Broad Institute Genome Sequencing Center for Infectious Disease"/>
            <person name="Wu L."/>
            <person name="Ma J."/>
        </authorList>
    </citation>
    <scope>NUCLEOTIDE SEQUENCE [LARGE SCALE GENOMIC DNA]</scope>
    <source>
        <strain evidence="3">ZS-35-S2</strain>
    </source>
</reference>
<keyword evidence="1" id="KW-0812">Transmembrane</keyword>
<evidence type="ECO:0000256" key="1">
    <source>
        <dbReference type="SAM" id="Phobius"/>
    </source>
</evidence>
<keyword evidence="1" id="KW-1133">Transmembrane helix</keyword>
<dbReference type="Proteomes" id="UP001596203">
    <property type="component" value="Unassembled WGS sequence"/>
</dbReference>
<accession>A0ABW1KMR1</accession>
<proteinExistence type="predicted"/>
<evidence type="ECO:0000313" key="2">
    <source>
        <dbReference type="EMBL" id="MFC6023111.1"/>
    </source>
</evidence>
<dbReference type="RefSeq" id="WP_377433099.1">
    <property type="nucleotide sequence ID" value="NZ_JBHSPR010000085.1"/>
</dbReference>